<feature type="transmembrane region" description="Helical" evidence="8">
    <location>
        <begin position="166"/>
        <end position="186"/>
    </location>
</feature>
<comment type="caution">
    <text evidence="10">The sequence shown here is derived from an EMBL/GenBank/DDBJ whole genome shotgun (WGS) entry which is preliminary data.</text>
</comment>
<dbReference type="InterPro" id="IPR020846">
    <property type="entry name" value="MFS_dom"/>
</dbReference>
<accession>A0ABW1S650</accession>
<name>A0ABW1S650_9PROT</name>
<evidence type="ECO:0000259" key="9">
    <source>
        <dbReference type="PROSITE" id="PS50850"/>
    </source>
</evidence>
<dbReference type="InterPro" id="IPR001958">
    <property type="entry name" value="Tet-R_TetA/multi-R_MdtG-like"/>
</dbReference>
<dbReference type="InterPro" id="IPR036259">
    <property type="entry name" value="MFS_trans_sf"/>
</dbReference>
<feature type="transmembrane region" description="Helical" evidence="8">
    <location>
        <begin position="138"/>
        <end position="160"/>
    </location>
</feature>
<gene>
    <name evidence="10" type="ORF">ACFQDM_03515</name>
</gene>
<dbReference type="PROSITE" id="PS50850">
    <property type="entry name" value="MFS"/>
    <property type="match status" value="1"/>
</dbReference>
<evidence type="ECO:0000313" key="11">
    <source>
        <dbReference type="Proteomes" id="UP001596303"/>
    </source>
</evidence>
<feature type="domain" description="Major facilitator superfamily (MFS) profile" evidence="9">
    <location>
        <begin position="9"/>
        <end position="404"/>
    </location>
</feature>
<sequence length="421" mass="45198">MARTHGKNAFLFVIVTVALDLLAFGIFIPVVPDFLTEITGKSESETVAISGFLTATFGVVNFLMMPTLGNLSDRFGRRPVLLTSIAVLCIDFLIMGFAHSLFILFIGRALAGLASATYSTASAYIADVTEPENRSRAFGMIGAAFGFGFVFGPVIGGLLGDIHTRLPFFVSAGIAACNFLYGLFVLPESLDKEHRRPFDIKRSNPLGAFTHFAKLPKIAWFLVAVSIFGLAHAVYPGSWNFYGAIRYGWDSQHIGLSLGFVGISSAIVQALLVGPITKKIGPEKAAYVGFSFSVFGMFAMAFAFEGWMAYTVIVMSALSGIANPSLQTMMTSVTPRNAQGELQGAMASLQSLSMIIGPVMMTQILHYFTQPEAPIYFAGANFLLAGTLAAIAMVPLIIGIRSNHDEIQHVVAKATDTPEPT</sequence>
<evidence type="ECO:0000256" key="4">
    <source>
        <dbReference type="ARBA" id="ARBA00022448"/>
    </source>
</evidence>
<evidence type="ECO:0000256" key="7">
    <source>
        <dbReference type="ARBA" id="ARBA00023136"/>
    </source>
</evidence>
<dbReference type="CDD" id="cd17388">
    <property type="entry name" value="MFS_TetA"/>
    <property type="match status" value="1"/>
</dbReference>
<comment type="subcellular location">
    <subcellularLocation>
        <location evidence="2">Membrane</location>
        <topology evidence="2">Multi-pass membrane protein</topology>
    </subcellularLocation>
</comment>
<comment type="similarity">
    <text evidence="3">Belongs to the major facilitator superfamily. TCR/Tet family.</text>
</comment>
<feature type="transmembrane region" description="Helical" evidence="8">
    <location>
        <begin position="285"/>
        <end position="302"/>
    </location>
</feature>
<evidence type="ECO:0000256" key="3">
    <source>
        <dbReference type="ARBA" id="ARBA00007520"/>
    </source>
</evidence>
<dbReference type="InterPro" id="IPR005829">
    <property type="entry name" value="Sugar_transporter_CS"/>
</dbReference>
<evidence type="ECO:0000256" key="1">
    <source>
        <dbReference type="ARBA" id="ARBA00003279"/>
    </source>
</evidence>
<feature type="transmembrane region" description="Helical" evidence="8">
    <location>
        <begin position="48"/>
        <end position="68"/>
    </location>
</feature>
<keyword evidence="5 8" id="KW-0812">Transmembrane</keyword>
<dbReference type="Pfam" id="PF07690">
    <property type="entry name" value="MFS_1"/>
    <property type="match status" value="1"/>
</dbReference>
<dbReference type="EMBL" id="JBHSSW010000004">
    <property type="protein sequence ID" value="MFC6197127.1"/>
    <property type="molecule type" value="Genomic_DNA"/>
</dbReference>
<proteinExistence type="inferred from homology"/>
<dbReference type="PANTHER" id="PTHR23504:SF15">
    <property type="entry name" value="MAJOR FACILITATOR SUPERFAMILY (MFS) PROFILE DOMAIN-CONTAINING PROTEIN"/>
    <property type="match status" value="1"/>
</dbReference>
<dbReference type="SUPFAM" id="SSF103473">
    <property type="entry name" value="MFS general substrate transporter"/>
    <property type="match status" value="1"/>
</dbReference>
<evidence type="ECO:0000256" key="8">
    <source>
        <dbReference type="SAM" id="Phobius"/>
    </source>
</evidence>
<dbReference type="PROSITE" id="PS00216">
    <property type="entry name" value="SUGAR_TRANSPORT_1"/>
    <property type="match status" value="1"/>
</dbReference>
<reference evidence="11" key="1">
    <citation type="journal article" date="2019" name="Int. J. Syst. Evol. Microbiol.">
        <title>The Global Catalogue of Microorganisms (GCM) 10K type strain sequencing project: providing services to taxonomists for standard genome sequencing and annotation.</title>
        <authorList>
            <consortium name="The Broad Institute Genomics Platform"/>
            <consortium name="The Broad Institute Genome Sequencing Center for Infectious Disease"/>
            <person name="Wu L."/>
            <person name="Ma J."/>
        </authorList>
    </citation>
    <scope>NUCLEOTIDE SEQUENCE [LARGE SCALE GENOMIC DNA]</scope>
    <source>
        <strain evidence="11">CGMCC-1.15741</strain>
    </source>
</reference>
<evidence type="ECO:0000256" key="2">
    <source>
        <dbReference type="ARBA" id="ARBA00004141"/>
    </source>
</evidence>
<keyword evidence="7 8" id="KW-0472">Membrane</keyword>
<dbReference type="Proteomes" id="UP001596303">
    <property type="component" value="Unassembled WGS sequence"/>
</dbReference>
<protein>
    <submittedName>
        <fullName evidence="10">TCR/Tet family MFS transporter</fullName>
    </submittedName>
</protein>
<feature type="transmembrane region" description="Helical" evidence="8">
    <location>
        <begin position="9"/>
        <end position="28"/>
    </location>
</feature>
<dbReference type="Gene3D" id="1.20.1250.20">
    <property type="entry name" value="MFS general substrate transporter like domains"/>
    <property type="match status" value="1"/>
</dbReference>
<organism evidence="10 11">
    <name type="scientific">Ponticaulis profundi</name>
    <dbReference type="NCBI Taxonomy" id="2665222"/>
    <lineage>
        <taxon>Bacteria</taxon>
        <taxon>Pseudomonadati</taxon>
        <taxon>Pseudomonadota</taxon>
        <taxon>Alphaproteobacteria</taxon>
        <taxon>Hyphomonadales</taxon>
        <taxon>Hyphomonadaceae</taxon>
        <taxon>Ponticaulis</taxon>
    </lineage>
</organism>
<dbReference type="PRINTS" id="PR01035">
    <property type="entry name" value="TCRTETA"/>
</dbReference>
<feature type="transmembrane region" description="Helical" evidence="8">
    <location>
        <begin position="375"/>
        <end position="398"/>
    </location>
</feature>
<keyword evidence="11" id="KW-1185">Reference proteome</keyword>
<dbReference type="RefSeq" id="WP_377375553.1">
    <property type="nucleotide sequence ID" value="NZ_JBHSSW010000004.1"/>
</dbReference>
<evidence type="ECO:0000313" key="10">
    <source>
        <dbReference type="EMBL" id="MFC6197127.1"/>
    </source>
</evidence>
<evidence type="ECO:0000256" key="5">
    <source>
        <dbReference type="ARBA" id="ARBA00022692"/>
    </source>
</evidence>
<evidence type="ECO:0000256" key="6">
    <source>
        <dbReference type="ARBA" id="ARBA00022989"/>
    </source>
</evidence>
<keyword evidence="6 8" id="KW-1133">Transmembrane helix</keyword>
<comment type="function">
    <text evidence="1">Resistance to tetracycline by an active tetracycline efflux. This is an energy-dependent process that decreases the accumulation of the antibiotic in whole cells. This protein functions as a metal-tetracycline/H(+) antiporter.</text>
</comment>
<dbReference type="InterPro" id="IPR011701">
    <property type="entry name" value="MFS"/>
</dbReference>
<feature type="transmembrane region" description="Helical" evidence="8">
    <location>
        <begin position="80"/>
        <end position="99"/>
    </location>
</feature>
<feature type="transmembrane region" description="Helical" evidence="8">
    <location>
        <begin position="255"/>
        <end position="273"/>
    </location>
</feature>
<dbReference type="PANTHER" id="PTHR23504">
    <property type="entry name" value="MAJOR FACILITATOR SUPERFAMILY DOMAIN-CONTAINING PROTEIN 10"/>
    <property type="match status" value="1"/>
</dbReference>
<feature type="transmembrane region" description="Helical" evidence="8">
    <location>
        <begin position="308"/>
        <end position="326"/>
    </location>
</feature>
<keyword evidence="4" id="KW-0813">Transport</keyword>
<feature type="transmembrane region" description="Helical" evidence="8">
    <location>
        <begin position="347"/>
        <end position="369"/>
    </location>
</feature>
<feature type="transmembrane region" description="Helical" evidence="8">
    <location>
        <begin position="218"/>
        <end position="235"/>
    </location>
</feature>